<evidence type="ECO:0000256" key="1">
    <source>
        <dbReference type="SAM" id="MobiDB-lite"/>
    </source>
</evidence>
<feature type="domain" description="Pyridoxamine 5'-phosphate oxidase N-terminal" evidence="2">
    <location>
        <begin position="35"/>
        <end position="167"/>
    </location>
</feature>
<evidence type="ECO:0000313" key="4">
    <source>
        <dbReference type="Proteomes" id="UP000594688"/>
    </source>
</evidence>
<dbReference type="EMBL" id="CP048685">
    <property type="protein sequence ID" value="QPJ60855.1"/>
    <property type="molecule type" value="Genomic_DNA"/>
</dbReference>
<sequence length="197" mass="22449">MNLPGSNGEHFLQDKFNTRERALAFYEQQVLDHLNPKMIEFISVQTMVFIGTADAKGECDCSIRTGGQGFVRVLDKKTLLYPEYPGNGVHASMGNIHENPHVGMVFVDFFKTTRGLHVNGKAEIKSRKEVEKLLETFLQSVTENDEGKGKIPKRWVMVNVEEAYIHCSKNIPLLKPEEKTKRDTDRDSIKDGDFFQE</sequence>
<protein>
    <submittedName>
        <fullName evidence="3">Pyridoxamine 5-phosphate oxidase</fullName>
    </submittedName>
</protein>
<accession>A0A7T0FZ76</accession>
<dbReference type="KEGG" id="nli:G3M70_02705"/>
<proteinExistence type="predicted"/>
<dbReference type="InterPro" id="IPR012349">
    <property type="entry name" value="Split_barrel_FMN-bd"/>
</dbReference>
<dbReference type="Gene3D" id="2.30.110.10">
    <property type="entry name" value="Electron Transport, Fmn-binding Protein, Chain A"/>
    <property type="match status" value="1"/>
</dbReference>
<name>A0A7T0FZ76_9BACT</name>
<dbReference type="InterPro" id="IPR011576">
    <property type="entry name" value="Pyridox_Oxase_N"/>
</dbReference>
<evidence type="ECO:0000259" key="2">
    <source>
        <dbReference type="Pfam" id="PF01243"/>
    </source>
</evidence>
<dbReference type="PANTHER" id="PTHR42815">
    <property type="entry name" value="FAD-BINDING, PUTATIVE (AFU_ORTHOLOGUE AFUA_6G07600)-RELATED"/>
    <property type="match status" value="1"/>
</dbReference>
<reference evidence="3 4" key="1">
    <citation type="submission" date="2020-02" db="EMBL/GenBank/DDBJ databases">
        <title>Genomic and physiological characterization of two novel Nitrospinaceae genera.</title>
        <authorList>
            <person name="Mueller A.J."/>
            <person name="Jung M.-Y."/>
            <person name="Strachan C.R."/>
            <person name="Herbold C.W."/>
            <person name="Kirkegaard R.H."/>
            <person name="Daims H."/>
        </authorList>
    </citation>
    <scope>NUCLEOTIDE SEQUENCE [LARGE SCALE GENOMIC DNA]</scope>
    <source>
        <strain evidence="3">EB</strain>
    </source>
</reference>
<dbReference type="AlphaFoldDB" id="A0A7T0FZ76"/>
<dbReference type="SUPFAM" id="SSF50475">
    <property type="entry name" value="FMN-binding split barrel"/>
    <property type="match status" value="1"/>
</dbReference>
<dbReference type="PANTHER" id="PTHR42815:SF2">
    <property type="entry name" value="FAD-BINDING, PUTATIVE (AFU_ORTHOLOGUE AFUA_6G07600)-RELATED"/>
    <property type="match status" value="1"/>
</dbReference>
<feature type="region of interest" description="Disordered" evidence="1">
    <location>
        <begin position="176"/>
        <end position="197"/>
    </location>
</feature>
<dbReference type="Proteomes" id="UP000594688">
    <property type="component" value="Chromosome"/>
</dbReference>
<dbReference type="Pfam" id="PF01243">
    <property type="entry name" value="PNPOx_N"/>
    <property type="match status" value="1"/>
</dbReference>
<gene>
    <name evidence="3" type="ORF">G3M70_02705</name>
</gene>
<evidence type="ECO:0000313" key="3">
    <source>
        <dbReference type="EMBL" id="QPJ60855.1"/>
    </source>
</evidence>
<organism evidence="3 4">
    <name type="scientific">Candidatus Nitronauta litoralis</name>
    <dbReference type="NCBI Taxonomy" id="2705533"/>
    <lineage>
        <taxon>Bacteria</taxon>
        <taxon>Pseudomonadati</taxon>
        <taxon>Nitrospinota/Tectimicrobiota group</taxon>
        <taxon>Nitrospinota</taxon>
        <taxon>Nitrospinia</taxon>
        <taxon>Nitrospinales</taxon>
        <taxon>Nitrospinaceae</taxon>
        <taxon>Candidatus Nitronauta</taxon>
    </lineage>
</organism>